<dbReference type="Pfam" id="PF00067">
    <property type="entry name" value="p450"/>
    <property type="match status" value="1"/>
</dbReference>
<dbReference type="AlphaFoldDB" id="A0A9P5N3S5"/>
<dbReference type="GO" id="GO:0016705">
    <property type="term" value="F:oxidoreductase activity, acting on paired donors, with incorporation or reduction of molecular oxygen"/>
    <property type="evidence" value="ECO:0007669"/>
    <property type="project" value="InterPro"/>
</dbReference>
<dbReference type="GO" id="GO:0020037">
    <property type="term" value="F:heme binding"/>
    <property type="evidence" value="ECO:0007669"/>
    <property type="project" value="InterPro"/>
</dbReference>
<keyword evidence="8" id="KW-0503">Monooxygenase</keyword>
<dbReference type="GO" id="GO:0005506">
    <property type="term" value="F:iron ion binding"/>
    <property type="evidence" value="ECO:0007669"/>
    <property type="project" value="InterPro"/>
</dbReference>
<gene>
    <name evidence="10" type="ORF">DFH94DRAFT_266816</name>
</gene>
<dbReference type="CDD" id="cd11065">
    <property type="entry name" value="CYP64-like"/>
    <property type="match status" value="1"/>
</dbReference>
<dbReference type="InterPro" id="IPR001128">
    <property type="entry name" value="Cyt_P450"/>
</dbReference>
<dbReference type="Proteomes" id="UP000759537">
    <property type="component" value="Unassembled WGS sequence"/>
</dbReference>
<keyword evidence="11" id="KW-1185">Reference proteome</keyword>
<accession>A0A9P5N3S5</accession>
<reference evidence="10" key="2">
    <citation type="journal article" date="2020" name="Nat. Commun.">
        <title>Large-scale genome sequencing of mycorrhizal fungi provides insights into the early evolution of symbiotic traits.</title>
        <authorList>
            <person name="Miyauchi S."/>
            <person name="Kiss E."/>
            <person name="Kuo A."/>
            <person name="Drula E."/>
            <person name="Kohler A."/>
            <person name="Sanchez-Garcia M."/>
            <person name="Morin E."/>
            <person name="Andreopoulos B."/>
            <person name="Barry K.W."/>
            <person name="Bonito G."/>
            <person name="Buee M."/>
            <person name="Carver A."/>
            <person name="Chen C."/>
            <person name="Cichocki N."/>
            <person name="Clum A."/>
            <person name="Culley D."/>
            <person name="Crous P.W."/>
            <person name="Fauchery L."/>
            <person name="Girlanda M."/>
            <person name="Hayes R.D."/>
            <person name="Keri Z."/>
            <person name="LaButti K."/>
            <person name="Lipzen A."/>
            <person name="Lombard V."/>
            <person name="Magnuson J."/>
            <person name="Maillard F."/>
            <person name="Murat C."/>
            <person name="Nolan M."/>
            <person name="Ohm R.A."/>
            <person name="Pangilinan J."/>
            <person name="Pereira M.F."/>
            <person name="Perotto S."/>
            <person name="Peter M."/>
            <person name="Pfister S."/>
            <person name="Riley R."/>
            <person name="Sitrit Y."/>
            <person name="Stielow J.B."/>
            <person name="Szollosi G."/>
            <person name="Zifcakova L."/>
            <person name="Stursova M."/>
            <person name="Spatafora J.W."/>
            <person name="Tedersoo L."/>
            <person name="Vaario L.M."/>
            <person name="Yamada A."/>
            <person name="Yan M."/>
            <person name="Wang P."/>
            <person name="Xu J."/>
            <person name="Bruns T."/>
            <person name="Baldrian P."/>
            <person name="Vilgalys R."/>
            <person name="Dunand C."/>
            <person name="Henrissat B."/>
            <person name="Grigoriev I.V."/>
            <person name="Hibbett D."/>
            <person name="Nagy L.G."/>
            <person name="Martin F.M."/>
        </authorList>
    </citation>
    <scope>NUCLEOTIDE SEQUENCE</scope>
    <source>
        <strain evidence="10">Prilba</strain>
    </source>
</reference>
<dbReference type="PANTHER" id="PTHR46300:SF7">
    <property type="entry name" value="P450, PUTATIVE (EUROFUNG)-RELATED"/>
    <property type="match status" value="1"/>
</dbReference>
<evidence type="ECO:0000256" key="2">
    <source>
        <dbReference type="ARBA" id="ARBA00005179"/>
    </source>
</evidence>
<keyword evidence="6" id="KW-0560">Oxidoreductase</keyword>
<comment type="cofactor">
    <cofactor evidence="1 9">
        <name>heme</name>
        <dbReference type="ChEBI" id="CHEBI:30413"/>
    </cofactor>
</comment>
<evidence type="ECO:0000313" key="11">
    <source>
        <dbReference type="Proteomes" id="UP000759537"/>
    </source>
</evidence>
<reference evidence="10" key="1">
    <citation type="submission" date="2019-10" db="EMBL/GenBank/DDBJ databases">
        <authorList>
            <consortium name="DOE Joint Genome Institute"/>
            <person name="Kuo A."/>
            <person name="Miyauchi S."/>
            <person name="Kiss E."/>
            <person name="Drula E."/>
            <person name="Kohler A."/>
            <person name="Sanchez-Garcia M."/>
            <person name="Andreopoulos B."/>
            <person name="Barry K.W."/>
            <person name="Bonito G."/>
            <person name="Buee M."/>
            <person name="Carver A."/>
            <person name="Chen C."/>
            <person name="Cichocki N."/>
            <person name="Clum A."/>
            <person name="Culley D."/>
            <person name="Crous P.W."/>
            <person name="Fauchery L."/>
            <person name="Girlanda M."/>
            <person name="Hayes R."/>
            <person name="Keri Z."/>
            <person name="LaButti K."/>
            <person name="Lipzen A."/>
            <person name="Lombard V."/>
            <person name="Magnuson J."/>
            <person name="Maillard F."/>
            <person name="Morin E."/>
            <person name="Murat C."/>
            <person name="Nolan M."/>
            <person name="Ohm R."/>
            <person name="Pangilinan J."/>
            <person name="Pereira M."/>
            <person name="Perotto S."/>
            <person name="Peter M."/>
            <person name="Riley R."/>
            <person name="Sitrit Y."/>
            <person name="Stielow B."/>
            <person name="Szollosi G."/>
            <person name="Zifcakova L."/>
            <person name="Stursova M."/>
            <person name="Spatafora J.W."/>
            <person name="Tedersoo L."/>
            <person name="Vaario L.-M."/>
            <person name="Yamada A."/>
            <person name="Yan M."/>
            <person name="Wang P."/>
            <person name="Xu J."/>
            <person name="Bruns T."/>
            <person name="Baldrian P."/>
            <person name="Vilgalys R."/>
            <person name="Henrissat B."/>
            <person name="Grigoriev I.V."/>
            <person name="Hibbett D."/>
            <person name="Nagy L.G."/>
            <person name="Martin F.M."/>
        </authorList>
    </citation>
    <scope>NUCLEOTIDE SEQUENCE</scope>
    <source>
        <strain evidence="10">Prilba</strain>
    </source>
</reference>
<name>A0A9P5N3S5_9AGAM</name>
<dbReference type="OrthoDB" id="2789670at2759"/>
<evidence type="ECO:0000256" key="1">
    <source>
        <dbReference type="ARBA" id="ARBA00001971"/>
    </source>
</evidence>
<evidence type="ECO:0000256" key="3">
    <source>
        <dbReference type="ARBA" id="ARBA00010617"/>
    </source>
</evidence>
<keyword evidence="7 9" id="KW-0408">Iron</keyword>
<dbReference type="Gene3D" id="1.10.630.10">
    <property type="entry name" value="Cytochrome P450"/>
    <property type="match status" value="1"/>
</dbReference>
<dbReference type="PRINTS" id="PR00463">
    <property type="entry name" value="EP450I"/>
</dbReference>
<comment type="caution">
    <text evidence="10">The sequence shown here is derived from an EMBL/GenBank/DDBJ whole genome shotgun (WGS) entry which is preliminary data.</text>
</comment>
<dbReference type="InterPro" id="IPR036396">
    <property type="entry name" value="Cyt_P450_sf"/>
</dbReference>
<evidence type="ECO:0000256" key="4">
    <source>
        <dbReference type="ARBA" id="ARBA00022617"/>
    </source>
</evidence>
<dbReference type="GO" id="GO:0004497">
    <property type="term" value="F:monooxygenase activity"/>
    <property type="evidence" value="ECO:0007669"/>
    <property type="project" value="UniProtKB-KW"/>
</dbReference>
<keyword evidence="4 9" id="KW-0349">Heme</keyword>
<dbReference type="EMBL" id="WHVB01000003">
    <property type="protein sequence ID" value="KAF8485184.1"/>
    <property type="molecule type" value="Genomic_DNA"/>
</dbReference>
<sequence length="542" mass="61415">MSSLLSASSFRLLEALKSSLLHFWLRVQDHGIFSTGIVLGLILLYAARYLTSPYRKLPPGPRGYPIVGNLLEMTAGQWLKFAEWHKKYGDLIYLNAAGQPVVVINSRKVAVELLDRRGTIYSDKPSNVIVCDIMTRGLVIGFAQYGETWRRMRRAATEAFTKSSVKTFYETQVTEAVLLASDLLVGPAQWDQHFRRASASLILSVLYGYPTLKSEQDQILVGIKNFSDRLFKAAFMGSHLVHFFPWLRHLPSSLAKWKRDAEAWYKKDSAMFEGLFHMAEANIAKGDDHQSVAATLVRECEKNKLSSIERVWFGGTMYVGGAESTSSQMVWWMLAMLAYPETQARAHAELDAVVGRARLPSFADYPHLPYIRAMVKEVLRWRPVGPLGSPHRSTEDDWYEGMFIPKGTICIPNVWHMNRDPELFGKNTEHFDPGRYLDASGDLAPGLSDIKEEGHFTYGFGRRNCVGRYMADNSFFINMAIMLWATKIERKKDASGRFLPLDLDGWVDIGLVVRPVPFELEITPRFPEATGMLAQERELRGL</sequence>
<evidence type="ECO:0000256" key="6">
    <source>
        <dbReference type="ARBA" id="ARBA00023002"/>
    </source>
</evidence>
<evidence type="ECO:0000256" key="5">
    <source>
        <dbReference type="ARBA" id="ARBA00022723"/>
    </source>
</evidence>
<proteinExistence type="inferred from homology"/>
<evidence type="ECO:0000256" key="8">
    <source>
        <dbReference type="ARBA" id="ARBA00023033"/>
    </source>
</evidence>
<keyword evidence="5 9" id="KW-0479">Metal-binding</keyword>
<dbReference type="InterPro" id="IPR002401">
    <property type="entry name" value="Cyt_P450_E_grp-I"/>
</dbReference>
<comment type="pathway">
    <text evidence="2">Secondary metabolite biosynthesis.</text>
</comment>
<feature type="binding site" description="axial binding residue" evidence="9">
    <location>
        <position position="465"/>
    </location>
    <ligand>
        <name>heme</name>
        <dbReference type="ChEBI" id="CHEBI:30413"/>
    </ligand>
    <ligandPart>
        <name>Fe</name>
        <dbReference type="ChEBI" id="CHEBI:18248"/>
    </ligandPart>
</feature>
<protein>
    <submittedName>
        <fullName evidence="10">Cytochrome P450</fullName>
    </submittedName>
</protein>
<dbReference type="PRINTS" id="PR00385">
    <property type="entry name" value="P450"/>
</dbReference>
<organism evidence="10 11">
    <name type="scientific">Russula ochroleuca</name>
    <dbReference type="NCBI Taxonomy" id="152965"/>
    <lineage>
        <taxon>Eukaryota</taxon>
        <taxon>Fungi</taxon>
        <taxon>Dikarya</taxon>
        <taxon>Basidiomycota</taxon>
        <taxon>Agaricomycotina</taxon>
        <taxon>Agaricomycetes</taxon>
        <taxon>Russulales</taxon>
        <taxon>Russulaceae</taxon>
        <taxon>Russula</taxon>
    </lineage>
</organism>
<dbReference type="PANTHER" id="PTHR46300">
    <property type="entry name" value="P450, PUTATIVE (EUROFUNG)-RELATED-RELATED"/>
    <property type="match status" value="1"/>
</dbReference>
<comment type="similarity">
    <text evidence="3">Belongs to the cytochrome P450 family.</text>
</comment>
<dbReference type="SUPFAM" id="SSF48264">
    <property type="entry name" value="Cytochrome P450"/>
    <property type="match status" value="1"/>
</dbReference>
<evidence type="ECO:0000313" key="10">
    <source>
        <dbReference type="EMBL" id="KAF8485184.1"/>
    </source>
</evidence>
<dbReference type="InterPro" id="IPR050364">
    <property type="entry name" value="Cytochrome_P450_fung"/>
</dbReference>
<evidence type="ECO:0000256" key="7">
    <source>
        <dbReference type="ARBA" id="ARBA00023004"/>
    </source>
</evidence>
<evidence type="ECO:0000256" key="9">
    <source>
        <dbReference type="PIRSR" id="PIRSR602401-1"/>
    </source>
</evidence>